<comment type="caution">
    <text evidence="2">The sequence shown here is derived from an EMBL/GenBank/DDBJ whole genome shotgun (WGS) entry which is preliminary data.</text>
</comment>
<reference evidence="3" key="1">
    <citation type="submission" date="2013-09" db="EMBL/GenBank/DDBJ databases">
        <title>Corchorus olitorius genome sequencing.</title>
        <authorList>
            <person name="Alam M."/>
            <person name="Haque M.S."/>
            <person name="Islam M.S."/>
            <person name="Emdad E.M."/>
            <person name="Islam M.M."/>
            <person name="Ahmed B."/>
            <person name="Halim A."/>
            <person name="Hossen Q.M.M."/>
            <person name="Hossain M.Z."/>
            <person name="Ahmed R."/>
            <person name="Khan M.M."/>
            <person name="Islam R."/>
            <person name="Rashid M.M."/>
            <person name="Khan S.A."/>
            <person name="Rahman M.S."/>
            <person name="Alam M."/>
            <person name="Yahiya A.S."/>
            <person name="Khan M.S."/>
            <person name="Azam M.S."/>
            <person name="Haque T."/>
            <person name="Lashkar M.Z.H."/>
            <person name="Akhand A.I."/>
            <person name="Morshed G."/>
            <person name="Roy S."/>
            <person name="Uddin K.S."/>
            <person name="Rabeya T."/>
            <person name="Hossain A.S."/>
            <person name="Chowdhury A."/>
            <person name="Snigdha A.R."/>
            <person name="Mortoza M.S."/>
            <person name="Matin S.A."/>
            <person name="Hoque S.M.E."/>
            <person name="Islam M.K."/>
            <person name="Roy D.K."/>
            <person name="Haider R."/>
            <person name="Moosa M.M."/>
            <person name="Elias S.M."/>
            <person name="Hasan A.M."/>
            <person name="Jahan S."/>
            <person name="Shafiuddin M."/>
            <person name="Mahmood N."/>
            <person name="Shommy N.S."/>
        </authorList>
    </citation>
    <scope>NUCLEOTIDE SEQUENCE [LARGE SCALE GENOMIC DNA]</scope>
    <source>
        <strain evidence="3">cv. O-4</strain>
    </source>
</reference>
<dbReference type="OrthoDB" id="953145at2759"/>
<evidence type="ECO:0000313" key="3">
    <source>
        <dbReference type="Proteomes" id="UP000187203"/>
    </source>
</evidence>
<dbReference type="Proteomes" id="UP000187203">
    <property type="component" value="Unassembled WGS sequence"/>
</dbReference>
<dbReference type="AlphaFoldDB" id="A0A1R3FXM3"/>
<evidence type="ECO:0000313" key="2">
    <source>
        <dbReference type="EMBL" id="OMO50607.1"/>
    </source>
</evidence>
<proteinExistence type="predicted"/>
<organism evidence="2 3">
    <name type="scientific">Corchorus olitorius</name>
    <dbReference type="NCBI Taxonomy" id="93759"/>
    <lineage>
        <taxon>Eukaryota</taxon>
        <taxon>Viridiplantae</taxon>
        <taxon>Streptophyta</taxon>
        <taxon>Embryophyta</taxon>
        <taxon>Tracheophyta</taxon>
        <taxon>Spermatophyta</taxon>
        <taxon>Magnoliopsida</taxon>
        <taxon>eudicotyledons</taxon>
        <taxon>Gunneridae</taxon>
        <taxon>Pentapetalae</taxon>
        <taxon>rosids</taxon>
        <taxon>malvids</taxon>
        <taxon>Malvales</taxon>
        <taxon>Malvaceae</taxon>
        <taxon>Grewioideae</taxon>
        <taxon>Apeibeae</taxon>
        <taxon>Corchorus</taxon>
    </lineage>
</organism>
<evidence type="ECO:0000256" key="1">
    <source>
        <dbReference type="SAM" id="MobiDB-lite"/>
    </source>
</evidence>
<accession>A0A1R3FXM3</accession>
<protein>
    <submittedName>
        <fullName evidence="2">Uncharacterized protein</fullName>
    </submittedName>
</protein>
<dbReference type="EMBL" id="AWUE01024482">
    <property type="protein sequence ID" value="OMO50607.1"/>
    <property type="molecule type" value="Genomic_DNA"/>
</dbReference>
<sequence>MLNMGGSKKSLGGYFCLAILVLTTMLLGSINFCAAEDAAKNISQEWNGRLLSNVDGVEMEFLLDSEASKMVLEASAATGGYSSKKSYASLKGSNSASCDRNTGKSCTTSRNSNTKVPPNCAPVSYNKDCHRY</sequence>
<keyword evidence="3" id="KW-1185">Reference proteome</keyword>
<gene>
    <name evidence="2" type="ORF">COLO4_37983</name>
</gene>
<feature type="region of interest" description="Disordered" evidence="1">
    <location>
        <begin position="86"/>
        <end position="115"/>
    </location>
</feature>
<name>A0A1R3FXM3_9ROSI</name>